<feature type="binding site" evidence="1">
    <location>
        <position position="84"/>
    </location>
    <ligand>
        <name>Mg(2+)</name>
        <dbReference type="ChEBI" id="CHEBI:18420"/>
        <label>1</label>
        <note>catalytic</note>
    </ligand>
</feature>
<feature type="binding site" evidence="1">
    <location>
        <position position="81"/>
    </location>
    <ligand>
        <name>Mg(2+)</name>
        <dbReference type="ChEBI" id="CHEBI:18420"/>
        <label>1</label>
        <note>catalytic</note>
    </ligand>
</feature>
<dbReference type="PRINTS" id="PR00377">
    <property type="entry name" value="IMPHPHTASES"/>
</dbReference>
<proteinExistence type="predicted"/>
<protein>
    <submittedName>
        <fullName evidence="2">Inositol monophosphatase</fullName>
    </submittedName>
</protein>
<reference evidence="2 3" key="1">
    <citation type="journal article" date="2011" name="Stand. Genomic Sci.">
        <title>Non-contiguous finished genome sequence and contextual data of the filamentous soil bacterium Ktedonobacter racemifer type strain (SOSP1-21).</title>
        <authorList>
            <person name="Chang Y.J."/>
            <person name="Land M."/>
            <person name="Hauser L."/>
            <person name="Chertkov O."/>
            <person name="Del Rio T.G."/>
            <person name="Nolan M."/>
            <person name="Copeland A."/>
            <person name="Tice H."/>
            <person name="Cheng J.F."/>
            <person name="Lucas S."/>
            <person name="Han C."/>
            <person name="Goodwin L."/>
            <person name="Pitluck S."/>
            <person name="Ivanova N."/>
            <person name="Ovchinikova G."/>
            <person name="Pati A."/>
            <person name="Chen A."/>
            <person name="Palaniappan K."/>
            <person name="Mavromatis K."/>
            <person name="Liolios K."/>
            <person name="Brettin T."/>
            <person name="Fiebig A."/>
            <person name="Rohde M."/>
            <person name="Abt B."/>
            <person name="Goker M."/>
            <person name="Detter J.C."/>
            <person name="Woyke T."/>
            <person name="Bristow J."/>
            <person name="Eisen J.A."/>
            <person name="Markowitz V."/>
            <person name="Hugenholtz P."/>
            <person name="Kyrpides N.C."/>
            <person name="Klenk H.P."/>
            <person name="Lapidus A."/>
        </authorList>
    </citation>
    <scope>NUCLEOTIDE SEQUENCE [LARGE SCALE GENOMIC DNA]</scope>
    <source>
        <strain evidence="3">DSM 44963</strain>
    </source>
</reference>
<sequence>MEYRTFLVKTLEDAAHIARDRFGKVSSTTKVGDPTQVVTEADIEIGSMIVEAIQQTYPTHNIIDEETGSVDNRSPYTWVVDPIDGTSNFAQASPLYGCMLGLLREHEPVAGGFALPAFHEIDTAERGQGAYCNQQRLQVQDGKDLCSVLISYGIEGNQSDPMSTRSECELFTELVLACRGVQTSGSVFDAAMTAKGVYGGFLYRDCKIWDNVAQHIVLEEAGVLYTDFFGQPIDYRHPLTKATTPFGFCAAPPAVHGQLQQMIATWKKQSAWAFEK</sequence>
<feature type="binding site" evidence="1">
    <location>
        <position position="65"/>
    </location>
    <ligand>
        <name>Mg(2+)</name>
        <dbReference type="ChEBI" id="CHEBI:18420"/>
        <label>1</label>
        <note>catalytic</note>
    </ligand>
</feature>
<dbReference type="Gene3D" id="3.30.540.10">
    <property type="entry name" value="Fructose-1,6-Bisphosphatase, subunit A, domain 1"/>
    <property type="match status" value="1"/>
</dbReference>
<feature type="binding site" evidence="1">
    <location>
        <position position="83"/>
    </location>
    <ligand>
        <name>Mg(2+)</name>
        <dbReference type="ChEBI" id="CHEBI:18420"/>
        <label>1</label>
        <note>catalytic</note>
    </ligand>
</feature>
<dbReference type="Proteomes" id="UP000004508">
    <property type="component" value="Unassembled WGS sequence"/>
</dbReference>
<evidence type="ECO:0000256" key="1">
    <source>
        <dbReference type="PIRSR" id="PIRSR600760-2"/>
    </source>
</evidence>
<dbReference type="eggNOG" id="COG0483">
    <property type="taxonomic scope" value="Bacteria"/>
</dbReference>
<dbReference type="InParanoid" id="D6TU55"/>
<dbReference type="PANTHER" id="PTHR20854:SF4">
    <property type="entry name" value="INOSITOL-1-MONOPHOSPHATASE-RELATED"/>
    <property type="match status" value="1"/>
</dbReference>
<dbReference type="RefSeq" id="WP_007915067.1">
    <property type="nucleotide sequence ID" value="NZ_ADVG01000003.1"/>
</dbReference>
<evidence type="ECO:0000313" key="3">
    <source>
        <dbReference type="Proteomes" id="UP000004508"/>
    </source>
</evidence>
<accession>D6TU55</accession>
<name>D6TU55_KTERA</name>
<gene>
    <name evidence="2" type="ORF">Krac_4961</name>
</gene>
<keyword evidence="1" id="KW-0460">Magnesium</keyword>
<dbReference type="GO" id="GO:0046872">
    <property type="term" value="F:metal ion binding"/>
    <property type="evidence" value="ECO:0007669"/>
    <property type="project" value="UniProtKB-KW"/>
</dbReference>
<comment type="cofactor">
    <cofactor evidence="1">
        <name>Mg(2+)</name>
        <dbReference type="ChEBI" id="CHEBI:18420"/>
    </cofactor>
</comment>
<dbReference type="OrthoDB" id="9772456at2"/>
<dbReference type="SUPFAM" id="SSF56655">
    <property type="entry name" value="Carbohydrate phosphatase"/>
    <property type="match status" value="1"/>
</dbReference>
<organism evidence="2 3">
    <name type="scientific">Ktedonobacter racemifer DSM 44963</name>
    <dbReference type="NCBI Taxonomy" id="485913"/>
    <lineage>
        <taxon>Bacteria</taxon>
        <taxon>Bacillati</taxon>
        <taxon>Chloroflexota</taxon>
        <taxon>Ktedonobacteria</taxon>
        <taxon>Ktedonobacterales</taxon>
        <taxon>Ktedonobacteraceae</taxon>
        <taxon>Ktedonobacter</taxon>
    </lineage>
</organism>
<keyword evidence="3" id="KW-1185">Reference proteome</keyword>
<dbReference type="GO" id="GO:0008934">
    <property type="term" value="F:inositol monophosphate 1-phosphatase activity"/>
    <property type="evidence" value="ECO:0007669"/>
    <property type="project" value="TreeGrafter"/>
</dbReference>
<dbReference type="PANTHER" id="PTHR20854">
    <property type="entry name" value="INOSITOL MONOPHOSPHATASE"/>
    <property type="match status" value="1"/>
</dbReference>
<dbReference type="AlphaFoldDB" id="D6TU55"/>
<dbReference type="InterPro" id="IPR000760">
    <property type="entry name" value="Inositol_monophosphatase-like"/>
</dbReference>
<comment type="caution">
    <text evidence="2">The sequence shown here is derived from an EMBL/GenBank/DDBJ whole genome shotgun (WGS) entry which is preliminary data.</text>
</comment>
<dbReference type="EMBL" id="ADVG01000003">
    <property type="protein sequence ID" value="EFH83956.1"/>
    <property type="molecule type" value="Genomic_DNA"/>
</dbReference>
<keyword evidence="1" id="KW-0479">Metal-binding</keyword>
<dbReference type="GO" id="GO:0007165">
    <property type="term" value="P:signal transduction"/>
    <property type="evidence" value="ECO:0007669"/>
    <property type="project" value="TreeGrafter"/>
</dbReference>
<evidence type="ECO:0000313" key="2">
    <source>
        <dbReference type="EMBL" id="EFH83956.1"/>
    </source>
</evidence>
<dbReference type="GO" id="GO:0006020">
    <property type="term" value="P:inositol metabolic process"/>
    <property type="evidence" value="ECO:0007669"/>
    <property type="project" value="TreeGrafter"/>
</dbReference>
<dbReference type="STRING" id="485913.Krac_4961"/>
<dbReference type="CDD" id="cd01637">
    <property type="entry name" value="IMPase_like"/>
    <property type="match status" value="1"/>
</dbReference>
<dbReference type="Pfam" id="PF00459">
    <property type="entry name" value="Inositol_P"/>
    <property type="match status" value="1"/>
</dbReference>
<dbReference type="Gene3D" id="3.40.190.80">
    <property type="match status" value="1"/>
</dbReference>
<feature type="binding site" evidence="1">
    <location>
        <position position="210"/>
    </location>
    <ligand>
        <name>Mg(2+)</name>
        <dbReference type="ChEBI" id="CHEBI:18420"/>
        <label>1</label>
        <note>catalytic</note>
    </ligand>
</feature>